<dbReference type="KEGG" id="ckw:CKALI_00605"/>
<protein>
    <recommendedName>
        <fullName evidence="5">Secreted protein</fullName>
    </recommendedName>
</protein>
<feature type="transmembrane region" description="Helical" evidence="1">
    <location>
        <begin position="72"/>
        <end position="94"/>
    </location>
</feature>
<keyword evidence="1" id="KW-0812">Transmembrane</keyword>
<gene>
    <name evidence="3" type="ORF">CKALI_00605</name>
</gene>
<evidence type="ECO:0008006" key="5">
    <source>
        <dbReference type="Google" id="ProtNLM"/>
    </source>
</evidence>
<keyword evidence="2" id="KW-0732">Signal</keyword>
<keyword evidence="1" id="KW-1133">Transmembrane helix</keyword>
<name>A0A6B8V7A7_9CORY</name>
<dbReference type="RefSeq" id="WP_156191461.1">
    <property type="nucleotide sequence ID" value="NZ_CP046452.1"/>
</dbReference>
<dbReference type="AlphaFoldDB" id="A0A6B8V7A7"/>
<keyword evidence="1" id="KW-0472">Membrane</keyword>
<organism evidence="3 4">
    <name type="scientific">Corynebacterium kalinowskii</name>
    <dbReference type="NCBI Taxonomy" id="2675216"/>
    <lineage>
        <taxon>Bacteria</taxon>
        <taxon>Bacillati</taxon>
        <taxon>Actinomycetota</taxon>
        <taxon>Actinomycetes</taxon>
        <taxon>Mycobacteriales</taxon>
        <taxon>Corynebacteriaceae</taxon>
        <taxon>Corynebacterium</taxon>
    </lineage>
</organism>
<evidence type="ECO:0000256" key="1">
    <source>
        <dbReference type="SAM" id="Phobius"/>
    </source>
</evidence>
<accession>A0A6B8V7A7</accession>
<reference evidence="4" key="1">
    <citation type="submission" date="2019-11" db="EMBL/GenBank/DDBJ databases">
        <title>Complete genome sequence of Corynebacterium kalinowskii 1959, a novel Corynebacterium species isolated from soil of a small paddock in Vilsendorf, Germany.</title>
        <authorList>
            <person name="Schaffert L."/>
            <person name="Ruwe M."/>
            <person name="Milse J."/>
            <person name="Hanuschka K."/>
            <person name="Ortseifen V."/>
            <person name="Droste J."/>
            <person name="Brandt D."/>
            <person name="Schlueter L."/>
            <person name="Kutter Y."/>
            <person name="Vinke S."/>
            <person name="Viehoefer P."/>
            <person name="Jacob L."/>
            <person name="Luebke N.-C."/>
            <person name="Schulte-Berndt E."/>
            <person name="Hain C."/>
            <person name="Linder M."/>
            <person name="Schmidt P."/>
            <person name="Wollenschlaeger L."/>
            <person name="Luttermann T."/>
            <person name="Thieme E."/>
            <person name="Hassa J."/>
            <person name="Haak M."/>
            <person name="Wittchen M."/>
            <person name="Mentz A."/>
            <person name="Persicke M."/>
            <person name="Busche T."/>
            <person name="Ruckert C."/>
        </authorList>
    </citation>
    <scope>NUCLEOTIDE SEQUENCE [LARGE SCALE GENOMIC DNA]</scope>
    <source>
        <strain evidence="4">1959</strain>
    </source>
</reference>
<dbReference type="EMBL" id="CP046452">
    <property type="protein sequence ID" value="QGU01022.1"/>
    <property type="molecule type" value="Genomic_DNA"/>
</dbReference>
<evidence type="ECO:0000313" key="4">
    <source>
        <dbReference type="Proteomes" id="UP000427071"/>
    </source>
</evidence>
<proteinExistence type="predicted"/>
<dbReference type="Proteomes" id="UP000427071">
    <property type="component" value="Chromosome"/>
</dbReference>
<feature type="chain" id="PRO_5025349282" description="Secreted protein" evidence="2">
    <location>
        <begin position="28"/>
        <end position="105"/>
    </location>
</feature>
<feature type="signal peptide" evidence="2">
    <location>
        <begin position="1"/>
        <end position="27"/>
    </location>
</feature>
<evidence type="ECO:0000256" key="2">
    <source>
        <dbReference type="SAM" id="SignalP"/>
    </source>
</evidence>
<sequence>MRKFVNATIAGATAVALTFGATSVANAGLSSEVGDNWNAGTDVVGTDIWGSSTKSDTELKDEDADWAANMRAITYAGIGAAVFTMIIAPAYNFLAYNNILPLPKW</sequence>
<evidence type="ECO:0000313" key="3">
    <source>
        <dbReference type="EMBL" id="QGU01022.1"/>
    </source>
</evidence>
<keyword evidence="4" id="KW-1185">Reference proteome</keyword>